<dbReference type="Proteomes" id="UP000287502">
    <property type="component" value="Chromosome"/>
</dbReference>
<dbReference type="GO" id="GO:0008998">
    <property type="term" value="F:ribonucleoside-triphosphate reductase (thioredoxin) activity"/>
    <property type="evidence" value="ECO:0007669"/>
    <property type="project" value="InterPro"/>
</dbReference>
<proteinExistence type="predicted"/>
<evidence type="ECO:0000313" key="2">
    <source>
        <dbReference type="Proteomes" id="UP000287502"/>
    </source>
</evidence>
<keyword evidence="2" id="KW-1185">Reference proteome</keyword>
<name>A0A3R5UWT3_9BACT</name>
<dbReference type="AlphaFoldDB" id="A0A3R5UWT3"/>
<accession>A0A3R5UWT3</accession>
<sequence length="56" mass="6457">MEKAEKIRALEKELADVKGTTCDVYSRVVGYHSPTSHWNEGKKEEFINRGTFRVSK</sequence>
<dbReference type="OrthoDB" id="9808075at2"/>
<dbReference type="Pfam" id="PF13597">
    <property type="entry name" value="NRDD"/>
    <property type="match status" value="1"/>
</dbReference>
<evidence type="ECO:0000313" key="1">
    <source>
        <dbReference type="EMBL" id="QAR32405.1"/>
    </source>
</evidence>
<dbReference type="InterPro" id="IPR012833">
    <property type="entry name" value="NrdD"/>
</dbReference>
<reference evidence="1 2" key="1">
    <citation type="submission" date="2019-01" db="EMBL/GenBank/DDBJ databases">
        <title>Geovibrio thiophilus DSM 11263, complete genome.</title>
        <authorList>
            <person name="Spring S."/>
            <person name="Bunk B."/>
            <person name="Sproer C."/>
        </authorList>
    </citation>
    <scope>NUCLEOTIDE SEQUENCE [LARGE SCALE GENOMIC DNA]</scope>
    <source>
        <strain evidence="1 2">DSM 11263</strain>
    </source>
</reference>
<organism evidence="1 2">
    <name type="scientific">Geovibrio thiophilus</name>
    <dbReference type="NCBI Taxonomy" id="139438"/>
    <lineage>
        <taxon>Bacteria</taxon>
        <taxon>Pseudomonadati</taxon>
        <taxon>Deferribacterota</taxon>
        <taxon>Deferribacteres</taxon>
        <taxon>Deferribacterales</taxon>
        <taxon>Geovibrionaceae</taxon>
        <taxon>Geovibrio</taxon>
    </lineage>
</organism>
<dbReference type="EMBL" id="CP035108">
    <property type="protein sequence ID" value="QAR32405.1"/>
    <property type="molecule type" value="Genomic_DNA"/>
</dbReference>
<dbReference type="GO" id="GO:0006260">
    <property type="term" value="P:DNA replication"/>
    <property type="evidence" value="ECO:0007669"/>
    <property type="project" value="InterPro"/>
</dbReference>
<protein>
    <submittedName>
        <fullName evidence="1">Uncharacterized protein</fullName>
    </submittedName>
</protein>
<gene>
    <name evidence="1" type="ORF">EP073_03010</name>
</gene>
<dbReference type="KEGG" id="gtl:EP073_03010"/>